<evidence type="ECO:0000256" key="4">
    <source>
        <dbReference type="ARBA" id="ARBA00022692"/>
    </source>
</evidence>
<feature type="transmembrane region" description="Helical" evidence="8">
    <location>
        <begin position="396"/>
        <end position="415"/>
    </location>
</feature>
<feature type="transmembrane region" description="Helical" evidence="8">
    <location>
        <begin position="152"/>
        <end position="172"/>
    </location>
</feature>
<organism evidence="10 11">
    <name type="scientific">Bifidobacterium asteroides</name>
    <dbReference type="NCBI Taxonomy" id="1684"/>
    <lineage>
        <taxon>Bacteria</taxon>
        <taxon>Bacillati</taxon>
        <taxon>Actinomycetota</taxon>
        <taxon>Actinomycetes</taxon>
        <taxon>Bifidobacteriales</taxon>
        <taxon>Bifidobacteriaceae</taxon>
        <taxon>Bifidobacterium</taxon>
    </lineage>
</organism>
<evidence type="ECO:0000313" key="10">
    <source>
        <dbReference type="EMBL" id="MBO0623922.1"/>
    </source>
</evidence>
<dbReference type="InterPro" id="IPR005828">
    <property type="entry name" value="MFS_sugar_transport-like"/>
</dbReference>
<comment type="caution">
    <text evidence="10">The sequence shown here is derived from an EMBL/GenBank/DDBJ whole genome shotgun (WGS) entry which is preliminary data.</text>
</comment>
<evidence type="ECO:0000313" key="11">
    <source>
        <dbReference type="Proteomes" id="UP000664299"/>
    </source>
</evidence>
<dbReference type="InterPro" id="IPR050820">
    <property type="entry name" value="MFS_Sugar_Transporter"/>
</dbReference>
<feature type="transmembrane region" description="Helical" evidence="8">
    <location>
        <begin position="359"/>
        <end position="384"/>
    </location>
</feature>
<dbReference type="Gene3D" id="1.20.1250.20">
    <property type="entry name" value="MFS general substrate transporter like domains"/>
    <property type="match status" value="1"/>
</dbReference>
<dbReference type="EMBL" id="JAFMNU010000013">
    <property type="protein sequence ID" value="MBO0623922.1"/>
    <property type="molecule type" value="Genomic_DNA"/>
</dbReference>
<feature type="transmembrane region" description="Helical" evidence="8">
    <location>
        <begin position="65"/>
        <end position="81"/>
    </location>
</feature>
<feature type="transmembrane region" description="Helical" evidence="8">
    <location>
        <begin position="20"/>
        <end position="45"/>
    </location>
</feature>
<feature type="transmembrane region" description="Helical" evidence="8">
    <location>
        <begin position="324"/>
        <end position="347"/>
    </location>
</feature>
<dbReference type="InterPro" id="IPR036259">
    <property type="entry name" value="MFS_trans_sf"/>
</dbReference>
<comment type="similarity">
    <text evidence="2 7">Belongs to the major facilitator superfamily. Sugar transporter (TC 2.A.1.1) family.</text>
</comment>
<feature type="domain" description="Major facilitator superfamily (MFS) profile" evidence="9">
    <location>
        <begin position="23"/>
        <end position="450"/>
    </location>
</feature>
<dbReference type="NCBIfam" id="TIGR00879">
    <property type="entry name" value="SP"/>
    <property type="match status" value="1"/>
</dbReference>
<keyword evidence="3 7" id="KW-0813">Transport</keyword>
<feature type="transmembrane region" description="Helical" evidence="8">
    <location>
        <begin position="295"/>
        <end position="317"/>
    </location>
</feature>
<feature type="transmembrane region" description="Helical" evidence="8">
    <location>
        <begin position="184"/>
        <end position="201"/>
    </location>
</feature>
<dbReference type="PANTHER" id="PTHR48023">
    <property type="entry name" value="D-XYLOSE-PROTON SYMPORTER-LIKE 2"/>
    <property type="match status" value="1"/>
</dbReference>
<keyword evidence="4 8" id="KW-0812">Transmembrane</keyword>
<dbReference type="SUPFAM" id="SSF103473">
    <property type="entry name" value="MFS general substrate transporter"/>
    <property type="match status" value="1"/>
</dbReference>
<dbReference type="PROSITE" id="PS50850">
    <property type="entry name" value="MFS"/>
    <property type="match status" value="1"/>
</dbReference>
<proteinExistence type="inferred from homology"/>
<evidence type="ECO:0000256" key="2">
    <source>
        <dbReference type="ARBA" id="ARBA00010992"/>
    </source>
</evidence>
<feature type="transmembrane region" description="Helical" evidence="8">
    <location>
        <begin position="122"/>
        <end position="140"/>
    </location>
</feature>
<gene>
    <name evidence="10" type="ORF">J1F30_06025</name>
</gene>
<dbReference type="PANTHER" id="PTHR48023:SF4">
    <property type="entry name" value="D-XYLOSE-PROTON SYMPORTER-LIKE 2"/>
    <property type="match status" value="1"/>
</dbReference>
<name>A0ABS3IU80_9BIFI</name>
<dbReference type="InterPro" id="IPR020846">
    <property type="entry name" value="MFS_dom"/>
</dbReference>
<evidence type="ECO:0000259" key="9">
    <source>
        <dbReference type="PROSITE" id="PS50850"/>
    </source>
</evidence>
<feature type="transmembrane region" description="Helical" evidence="8">
    <location>
        <begin position="93"/>
        <end position="116"/>
    </location>
</feature>
<reference evidence="10" key="1">
    <citation type="submission" date="2021-03" db="EMBL/GenBank/DDBJ databases">
        <title>Genome sequence of Bifidobacterium asteroides strain wkB204 isolated from a honey bee gut.</title>
        <authorList>
            <person name="Motta E.V.S."/>
            <person name="Kwong W.K."/>
            <person name="Moran N.A."/>
        </authorList>
    </citation>
    <scope>NUCLEOTIDE SEQUENCE</scope>
    <source>
        <strain evidence="10">WkB204</strain>
    </source>
</reference>
<evidence type="ECO:0000256" key="1">
    <source>
        <dbReference type="ARBA" id="ARBA00004651"/>
    </source>
</evidence>
<keyword evidence="5 8" id="KW-1133">Transmembrane helix</keyword>
<comment type="subcellular location">
    <subcellularLocation>
        <location evidence="1">Cell membrane</location>
        <topology evidence="1">Multi-pass membrane protein</topology>
    </subcellularLocation>
</comment>
<dbReference type="PRINTS" id="PR00171">
    <property type="entry name" value="SUGRTRNSPORT"/>
</dbReference>
<feature type="transmembrane region" description="Helical" evidence="8">
    <location>
        <begin position="256"/>
        <end position="275"/>
    </location>
</feature>
<dbReference type="InterPro" id="IPR003663">
    <property type="entry name" value="Sugar/inositol_transpt"/>
</dbReference>
<dbReference type="Proteomes" id="UP000664299">
    <property type="component" value="Unassembled WGS sequence"/>
</dbReference>
<protein>
    <submittedName>
        <fullName evidence="10">Sugar porter family MFS transporter</fullName>
    </submittedName>
</protein>
<dbReference type="Pfam" id="PF00083">
    <property type="entry name" value="Sugar_tr"/>
    <property type="match status" value="1"/>
</dbReference>
<keyword evidence="11" id="KW-1185">Reference proteome</keyword>
<evidence type="ECO:0000256" key="5">
    <source>
        <dbReference type="ARBA" id="ARBA00022989"/>
    </source>
</evidence>
<evidence type="ECO:0000256" key="8">
    <source>
        <dbReference type="SAM" id="Phobius"/>
    </source>
</evidence>
<feature type="transmembrane region" description="Helical" evidence="8">
    <location>
        <begin position="427"/>
        <end position="446"/>
    </location>
</feature>
<accession>A0ABS3IU80</accession>
<sequence>MVSGKEKASMTVPNARRRNLHLTAALGVLAGGLYGYTLTVISGALIGMDLGSGPDGHLTAGEQGMVTSALLIGAALGSYLAGKLNDRFGPKRIILAGALLAIPGALLSALAPSLALLGLGRLIIGAGIGMTSTIVPIYLADMVGTAERGRVVSVNSVMIVVWQLLAVSVNAILDRMGADWRTMLWALVPPAILLALLACFLHDSPAHLIRRGESGQAKAFLESTRDEAEARLTMQELSQPASAKTSSFKAPWLRRVLIVGIGVAMINQLTGLNIVNYYAPTIFTDTLGFDPSLSMAATVPVILVSAIAAAIGGLGLIDRFDRRVILTAGLAGTIVFLAAIGVCYRFVGAPGSGSRTAAWIMIGMMMIYVVFVQGLVAPVTWLLLSEIFPQEVKSRGMGYANVAMNLTNFGLSLVFPTLLARLGGTGTYLLFALINVCALVFAWVMVPETRGKSLAQIEQEARDWV</sequence>
<evidence type="ECO:0000256" key="6">
    <source>
        <dbReference type="ARBA" id="ARBA00023136"/>
    </source>
</evidence>
<evidence type="ECO:0000256" key="7">
    <source>
        <dbReference type="RuleBase" id="RU003346"/>
    </source>
</evidence>
<evidence type="ECO:0000256" key="3">
    <source>
        <dbReference type="ARBA" id="ARBA00022448"/>
    </source>
</evidence>
<keyword evidence="6 8" id="KW-0472">Membrane</keyword>